<organism evidence="2 3">
    <name type="scientific">Paenibacillus albicereus</name>
    <dbReference type="NCBI Taxonomy" id="2726185"/>
    <lineage>
        <taxon>Bacteria</taxon>
        <taxon>Bacillati</taxon>
        <taxon>Bacillota</taxon>
        <taxon>Bacilli</taxon>
        <taxon>Bacillales</taxon>
        <taxon>Paenibacillaceae</taxon>
        <taxon>Paenibacillus</taxon>
    </lineage>
</organism>
<gene>
    <name evidence="2" type="ORF">HGI30_20025</name>
</gene>
<reference evidence="2 3" key="1">
    <citation type="submission" date="2020-04" db="EMBL/GenBank/DDBJ databases">
        <title>Novel Paenibacillus strain UniB2 isolated from commercial digestive syrup.</title>
        <authorList>
            <person name="Thorat V."/>
            <person name="Kirdat K."/>
            <person name="Tiwarekar B."/>
            <person name="Yadav A."/>
        </authorList>
    </citation>
    <scope>NUCLEOTIDE SEQUENCE [LARGE SCALE GENOMIC DNA]</scope>
    <source>
        <strain evidence="2 3">UniB2</strain>
    </source>
</reference>
<evidence type="ECO:0000256" key="1">
    <source>
        <dbReference type="SAM" id="MobiDB-lite"/>
    </source>
</evidence>
<evidence type="ECO:0000313" key="3">
    <source>
        <dbReference type="Proteomes" id="UP000502136"/>
    </source>
</evidence>
<protein>
    <submittedName>
        <fullName evidence="2">Uncharacterized protein</fullName>
    </submittedName>
</protein>
<proteinExistence type="predicted"/>
<sequence>MKKPRSLLSDEQIRLINENIHRSNKDAGVWLNEMLGLIYGRPAEPPAEPAEHPPEGGEKAE</sequence>
<dbReference type="EMBL" id="CP051428">
    <property type="protein sequence ID" value="QJC53595.1"/>
    <property type="molecule type" value="Genomic_DNA"/>
</dbReference>
<dbReference type="AlphaFoldDB" id="A0A6H2H1S9"/>
<feature type="compositionally biased region" description="Basic and acidic residues" evidence="1">
    <location>
        <begin position="49"/>
        <end position="61"/>
    </location>
</feature>
<evidence type="ECO:0000313" key="2">
    <source>
        <dbReference type="EMBL" id="QJC53595.1"/>
    </source>
</evidence>
<feature type="region of interest" description="Disordered" evidence="1">
    <location>
        <begin position="40"/>
        <end position="61"/>
    </location>
</feature>
<accession>A0A6H2H1S9</accession>
<dbReference type="Proteomes" id="UP000502136">
    <property type="component" value="Chromosome"/>
</dbReference>
<dbReference type="KEGG" id="palr:HGI30_20025"/>
<name>A0A6H2H1S9_9BACL</name>
<dbReference type="RefSeq" id="WP_168909132.1">
    <property type="nucleotide sequence ID" value="NZ_CP051428.1"/>
</dbReference>
<keyword evidence="3" id="KW-1185">Reference proteome</keyword>